<reference evidence="2 3" key="1">
    <citation type="submission" date="2014-03" db="EMBL/GenBank/DDBJ databases">
        <title>The draft genome sequence of Marivita geojedonensis KCTC 23882.</title>
        <authorList>
            <person name="Lai Q."/>
            <person name="Shao Z."/>
        </authorList>
    </citation>
    <scope>NUCLEOTIDE SEQUENCE [LARGE SCALE GENOMIC DNA]</scope>
    <source>
        <strain evidence="2 3">DPG-138</strain>
    </source>
</reference>
<name>A0A1X4NCJ5_9RHOB</name>
<sequence>MWTDRRTKNVAGAYHLGISHVLSVLSLLFGFTVAVPVNAQETSISQIKLDTQTKQRMVLSPGIIWTVYFDRSYKNAAIGDASVLDAFPLTDASLYMQTKEVGLTNVTLFGENDEYIGEIEVQVAIDKVEPKLQSLINDAVPDSQVSVSVINNRIYLKGTVGRPDDIAVVLDIAQTYAQTQEPLVYSISYPEHINPRTTINVIRNGASTAYTTAIGGVENTGKVLIQYGTIQAKTDETVSDGAEPAQQPVVINISNDGATVD</sequence>
<dbReference type="OrthoDB" id="9775455at2"/>
<dbReference type="AlphaFoldDB" id="A0A1X4NCJ5"/>
<evidence type="ECO:0000313" key="2">
    <source>
        <dbReference type="EMBL" id="OSQ44320.1"/>
    </source>
</evidence>
<organism evidence="2 3">
    <name type="scientific">Marivita geojedonensis</name>
    <dbReference type="NCBI Taxonomy" id="1123756"/>
    <lineage>
        <taxon>Bacteria</taxon>
        <taxon>Pseudomonadati</taxon>
        <taxon>Pseudomonadota</taxon>
        <taxon>Alphaproteobacteria</taxon>
        <taxon>Rhodobacterales</taxon>
        <taxon>Roseobacteraceae</taxon>
        <taxon>Marivita</taxon>
    </lineage>
</organism>
<protein>
    <recommendedName>
        <fullName evidence="1">Pilus formation protein N-terminal domain-containing protein</fullName>
    </recommendedName>
</protein>
<dbReference type="RefSeq" id="WP_085641349.1">
    <property type="nucleotide sequence ID" value="NZ_JFKC01000031.1"/>
</dbReference>
<proteinExistence type="predicted"/>
<gene>
    <name evidence="2" type="ORF">MGEO_19070</name>
</gene>
<comment type="caution">
    <text evidence="2">The sequence shown here is derived from an EMBL/GenBank/DDBJ whole genome shotgun (WGS) entry which is preliminary data.</text>
</comment>
<dbReference type="InterPro" id="IPR032789">
    <property type="entry name" value="T2SS-T3SS_pil_N"/>
</dbReference>
<evidence type="ECO:0000259" key="1">
    <source>
        <dbReference type="Pfam" id="PF13629"/>
    </source>
</evidence>
<dbReference type="EMBL" id="JFKC01000031">
    <property type="protein sequence ID" value="OSQ44320.1"/>
    <property type="molecule type" value="Genomic_DNA"/>
</dbReference>
<accession>A0A1X4NCJ5</accession>
<dbReference type="Pfam" id="PF13629">
    <property type="entry name" value="T2SS-T3SS_pil_N"/>
    <property type="match status" value="1"/>
</dbReference>
<evidence type="ECO:0000313" key="3">
    <source>
        <dbReference type="Proteomes" id="UP000193926"/>
    </source>
</evidence>
<dbReference type="STRING" id="1123756.MGEO_19070"/>
<dbReference type="Proteomes" id="UP000193926">
    <property type="component" value="Unassembled WGS sequence"/>
</dbReference>
<feature type="domain" description="Pilus formation protein N-terminal" evidence="1">
    <location>
        <begin position="65"/>
        <end position="124"/>
    </location>
</feature>
<keyword evidence="3" id="KW-1185">Reference proteome</keyword>